<dbReference type="STRING" id="381666.H16_A1596"/>
<evidence type="ECO:0000256" key="1">
    <source>
        <dbReference type="SAM" id="MobiDB-lite"/>
    </source>
</evidence>
<dbReference type="Proteomes" id="UP000008210">
    <property type="component" value="Chromosome 1"/>
</dbReference>
<feature type="chain" id="PRO_5004174684" evidence="2">
    <location>
        <begin position="22"/>
        <end position="103"/>
    </location>
</feature>
<name>Q0KB93_CUPNH</name>
<keyword evidence="4" id="KW-1185">Reference proteome</keyword>
<evidence type="ECO:0000313" key="4">
    <source>
        <dbReference type="Proteomes" id="UP000008210"/>
    </source>
</evidence>
<protein>
    <submittedName>
        <fullName evidence="3">Hypothetical membrane associated protein</fullName>
    </submittedName>
</protein>
<sequence>MQGLRLAAGSVAATLPALACAAGPSTDDMNASNNPLSPTITLNLQDQYVGRYYGLGDEDGNSVLLRGTIPHKLFGLPQIVGSRCPSSPRRMSRRMAARPDWAT</sequence>
<accession>Q0KB93</accession>
<dbReference type="HOGENOM" id="CLU_2259071_0_0_4"/>
<dbReference type="EMBL" id="AM260479">
    <property type="protein sequence ID" value="CAJ92728.1"/>
    <property type="molecule type" value="Genomic_DNA"/>
</dbReference>
<feature type="signal peptide" evidence="2">
    <location>
        <begin position="1"/>
        <end position="21"/>
    </location>
</feature>
<keyword evidence="2" id="KW-0732">Signal</keyword>
<gene>
    <name evidence="3" type="ordered locus">H16_A1596</name>
</gene>
<organism evidence="3 4">
    <name type="scientific">Cupriavidus necator (strain ATCC 17699 / DSM 428 / KCTC 22496 / NCIMB 10442 / H16 / Stanier 337)</name>
    <name type="common">Ralstonia eutropha</name>
    <dbReference type="NCBI Taxonomy" id="381666"/>
    <lineage>
        <taxon>Bacteria</taxon>
        <taxon>Pseudomonadati</taxon>
        <taxon>Pseudomonadota</taxon>
        <taxon>Betaproteobacteria</taxon>
        <taxon>Burkholderiales</taxon>
        <taxon>Burkholderiaceae</taxon>
        <taxon>Cupriavidus</taxon>
    </lineage>
</organism>
<evidence type="ECO:0000256" key="2">
    <source>
        <dbReference type="SAM" id="SignalP"/>
    </source>
</evidence>
<evidence type="ECO:0000313" key="3">
    <source>
        <dbReference type="EMBL" id="CAJ92728.1"/>
    </source>
</evidence>
<dbReference type="AlphaFoldDB" id="Q0KB93"/>
<feature type="region of interest" description="Disordered" evidence="1">
    <location>
        <begin position="84"/>
        <end position="103"/>
    </location>
</feature>
<dbReference type="KEGG" id="reh:H16_A1596"/>
<proteinExistence type="predicted"/>
<reference evidence="3 4" key="1">
    <citation type="journal article" date="2006" name="Nat. Biotechnol.">
        <title>Genome sequence of the bioplastic-producing 'Knallgas' bacterium Ralstonia eutropha H16.</title>
        <authorList>
            <person name="Pohlmann A."/>
            <person name="Fricke W.F."/>
            <person name="Reinecke F."/>
            <person name="Kusian B."/>
            <person name="Liesegang H."/>
            <person name="Cramm R."/>
            <person name="Eitinger T."/>
            <person name="Ewering C."/>
            <person name="Potter M."/>
            <person name="Schwartz E."/>
            <person name="Strittmatter A."/>
            <person name="Voss I."/>
            <person name="Gottschalk G."/>
            <person name="Steinbuechel A."/>
            <person name="Friedrich B."/>
            <person name="Bowien B."/>
        </authorList>
    </citation>
    <scope>NUCLEOTIDE SEQUENCE [LARGE SCALE GENOMIC DNA]</scope>
    <source>
        <strain evidence="4">ATCC 17699 / DSM 428 / KCTC 22496 / NCIMB 10442 / H16 / Stanier 337</strain>
    </source>
</reference>